<name>A0A7R9GPW1_TIMCR</name>
<protein>
    <submittedName>
        <fullName evidence="1">Uncharacterized protein</fullName>
    </submittedName>
</protein>
<organism evidence="1">
    <name type="scientific">Timema cristinae</name>
    <name type="common">Walking stick</name>
    <dbReference type="NCBI Taxonomy" id="61476"/>
    <lineage>
        <taxon>Eukaryota</taxon>
        <taxon>Metazoa</taxon>
        <taxon>Ecdysozoa</taxon>
        <taxon>Arthropoda</taxon>
        <taxon>Hexapoda</taxon>
        <taxon>Insecta</taxon>
        <taxon>Pterygota</taxon>
        <taxon>Neoptera</taxon>
        <taxon>Polyneoptera</taxon>
        <taxon>Phasmatodea</taxon>
        <taxon>Timematodea</taxon>
        <taxon>Timematoidea</taxon>
        <taxon>Timematidae</taxon>
        <taxon>Timema</taxon>
    </lineage>
</organism>
<sequence length="290" mass="33027">MLGERKKRSLERERERTSKRYLACEMFKWLCIKVIQPVQSLVPWILEDHRLARRVNLDVDDLGSQIHVIVAGLSQLLVAAEYNDELSVCACLNTSSSYLWTDKKTLILTGRAEKGVRSVLYNGIMQSAKADYIESWEPKVFARDHHQRIHTDVPTNELSRLEVNNHVLLKQPGDVVSAHALLTSAAQRQDKHTRHFPLVACGRGECWSALFLDSCCSERNVPTDTFNLTYLYLIVGESSSVTISDSGLEINGWRVRSADYMTTFIRKSWHCIRQPAAAVRLAWLDCKLTP</sequence>
<accession>A0A7R9GPW1</accession>
<proteinExistence type="predicted"/>
<gene>
    <name evidence="1" type="ORF">TCEB3V08_LOCUS1085</name>
</gene>
<dbReference type="EMBL" id="OC316639">
    <property type="protein sequence ID" value="CAD7393086.1"/>
    <property type="molecule type" value="Genomic_DNA"/>
</dbReference>
<dbReference type="AlphaFoldDB" id="A0A7R9GPW1"/>
<evidence type="ECO:0000313" key="1">
    <source>
        <dbReference type="EMBL" id="CAD7393086.1"/>
    </source>
</evidence>
<reference evidence="1" key="1">
    <citation type="submission" date="2020-11" db="EMBL/GenBank/DDBJ databases">
        <authorList>
            <person name="Tran Van P."/>
        </authorList>
    </citation>
    <scope>NUCLEOTIDE SEQUENCE</scope>
</reference>